<feature type="transmembrane region" description="Helical" evidence="1">
    <location>
        <begin position="101"/>
        <end position="118"/>
    </location>
</feature>
<dbReference type="InterPro" id="IPR008875">
    <property type="entry name" value="TraX"/>
</dbReference>
<feature type="transmembrane region" description="Helical" evidence="1">
    <location>
        <begin position="175"/>
        <end position="194"/>
    </location>
</feature>
<reference evidence="2" key="1">
    <citation type="submission" date="2023-05" db="EMBL/GenBank/DDBJ databases">
        <title>Cataloging the Phylogenetic Diversity of Human Bladder Bacteria.</title>
        <authorList>
            <person name="Du J."/>
        </authorList>
    </citation>
    <scope>NUCLEOTIDE SEQUENCE</scope>
    <source>
        <strain evidence="2">UMB1231</strain>
    </source>
</reference>
<dbReference type="Pfam" id="PF05857">
    <property type="entry name" value="TraX"/>
    <property type="match status" value="1"/>
</dbReference>
<feature type="transmembrane region" description="Helical" evidence="1">
    <location>
        <begin position="206"/>
        <end position="225"/>
    </location>
</feature>
<feature type="transmembrane region" description="Helical" evidence="1">
    <location>
        <begin position="76"/>
        <end position="94"/>
    </location>
</feature>
<evidence type="ECO:0000313" key="3">
    <source>
        <dbReference type="Proteomes" id="UP001229251"/>
    </source>
</evidence>
<dbReference type="AlphaFoldDB" id="A0AAJ1Q698"/>
<sequence>MSVQNNKRYQFNQFQIKLFMAMLMVLDHLPHIPGLVPPLLVGIFHAVTRCVAVWFAFNAVEGFLHTRSQIQYNLRLFGWAVFMAAGNSLMEVLLRSKDIHIDNNIFLTLALGVLILNINADSKKWFVKNSLTRVLQVLLEIGVFIVGFIFAEGGNIVIPFMLITYLFRGSPKKRNLIYIIYAVILAALSISDIFNYEDPMIALDMMLYNSDWLFITVLPFMYLYNGERGKNNKFTKYFFYIFYPAHLWIIAIISYFA</sequence>
<proteinExistence type="predicted"/>
<evidence type="ECO:0000256" key="1">
    <source>
        <dbReference type="SAM" id="Phobius"/>
    </source>
</evidence>
<feature type="transmembrane region" description="Helical" evidence="1">
    <location>
        <begin position="138"/>
        <end position="163"/>
    </location>
</feature>
<dbReference type="EMBL" id="JASOOE010000007">
    <property type="protein sequence ID" value="MDK7187317.1"/>
    <property type="molecule type" value="Genomic_DNA"/>
</dbReference>
<dbReference type="RefSeq" id="WP_006908744.1">
    <property type="nucleotide sequence ID" value="NZ_CAUPDI010000023.1"/>
</dbReference>
<feature type="transmembrane region" description="Helical" evidence="1">
    <location>
        <begin position="32"/>
        <end position="56"/>
    </location>
</feature>
<gene>
    <name evidence="2" type="ORF">QP433_04920</name>
</gene>
<name>A0AAJ1Q698_9LACT</name>
<dbReference type="Proteomes" id="UP001229251">
    <property type="component" value="Unassembled WGS sequence"/>
</dbReference>
<organism evidence="2 3">
    <name type="scientific">Facklamia hominis</name>
    <dbReference type="NCBI Taxonomy" id="178214"/>
    <lineage>
        <taxon>Bacteria</taxon>
        <taxon>Bacillati</taxon>
        <taxon>Bacillota</taxon>
        <taxon>Bacilli</taxon>
        <taxon>Lactobacillales</taxon>
        <taxon>Aerococcaceae</taxon>
        <taxon>Facklamia</taxon>
    </lineage>
</organism>
<evidence type="ECO:0000313" key="2">
    <source>
        <dbReference type="EMBL" id="MDK7187317.1"/>
    </source>
</evidence>
<keyword evidence="1" id="KW-0472">Membrane</keyword>
<protein>
    <submittedName>
        <fullName evidence="2">TraX family protein</fullName>
    </submittedName>
</protein>
<comment type="caution">
    <text evidence="2">The sequence shown here is derived from an EMBL/GenBank/DDBJ whole genome shotgun (WGS) entry which is preliminary data.</text>
</comment>
<keyword evidence="1" id="KW-1133">Transmembrane helix</keyword>
<accession>A0AAJ1Q698</accession>
<keyword evidence="1" id="KW-0812">Transmembrane</keyword>
<feature type="transmembrane region" description="Helical" evidence="1">
    <location>
        <begin position="237"/>
        <end position="256"/>
    </location>
</feature>